<protein>
    <recommendedName>
        <fullName evidence="6">Fasciculation and elongation protein zeta-2</fullName>
    </recommendedName>
</protein>
<dbReference type="AlphaFoldDB" id="A0AAD9UDT4"/>
<dbReference type="InterPro" id="IPR011680">
    <property type="entry name" value="FEZ"/>
</dbReference>
<evidence type="ECO:0000256" key="2">
    <source>
        <dbReference type="ARBA" id="ARBA00022553"/>
    </source>
</evidence>
<organism evidence="4 5">
    <name type="scientific">Ridgeia piscesae</name>
    <name type="common">Tubeworm</name>
    <dbReference type="NCBI Taxonomy" id="27915"/>
    <lineage>
        <taxon>Eukaryota</taxon>
        <taxon>Metazoa</taxon>
        <taxon>Spiralia</taxon>
        <taxon>Lophotrochozoa</taxon>
        <taxon>Annelida</taxon>
        <taxon>Polychaeta</taxon>
        <taxon>Sedentaria</taxon>
        <taxon>Canalipalpata</taxon>
        <taxon>Sabellida</taxon>
        <taxon>Siboglinidae</taxon>
        <taxon>Ridgeia</taxon>
    </lineage>
</organism>
<evidence type="ECO:0000313" key="5">
    <source>
        <dbReference type="Proteomes" id="UP001209878"/>
    </source>
</evidence>
<evidence type="ECO:0008006" key="6">
    <source>
        <dbReference type="Google" id="ProtNLM"/>
    </source>
</evidence>
<evidence type="ECO:0000256" key="3">
    <source>
        <dbReference type="ARBA" id="ARBA00023054"/>
    </source>
</evidence>
<keyword evidence="5" id="KW-1185">Reference proteome</keyword>
<name>A0AAD9UDT4_RIDPI</name>
<comment type="caution">
    <text evidence="4">The sequence shown here is derived from an EMBL/GenBank/DDBJ whole genome shotgun (WGS) entry which is preliminary data.</text>
</comment>
<gene>
    <name evidence="4" type="ORF">NP493_223g01029</name>
</gene>
<dbReference type="PANTHER" id="PTHR12394:SF12">
    <property type="entry name" value="LD08195P"/>
    <property type="match status" value="1"/>
</dbReference>
<dbReference type="Pfam" id="PF07763">
    <property type="entry name" value="FEZ"/>
    <property type="match status" value="1"/>
</dbReference>
<dbReference type="EMBL" id="JAODUO010000224">
    <property type="protein sequence ID" value="KAK2185747.1"/>
    <property type="molecule type" value="Genomic_DNA"/>
</dbReference>
<dbReference type="GO" id="GO:0005737">
    <property type="term" value="C:cytoplasm"/>
    <property type="evidence" value="ECO:0007669"/>
    <property type="project" value="TreeGrafter"/>
</dbReference>
<dbReference type="Proteomes" id="UP001209878">
    <property type="component" value="Unassembled WGS sequence"/>
</dbReference>
<evidence type="ECO:0000256" key="1">
    <source>
        <dbReference type="ARBA" id="ARBA00006788"/>
    </source>
</evidence>
<dbReference type="GO" id="GO:0030424">
    <property type="term" value="C:axon"/>
    <property type="evidence" value="ECO:0007669"/>
    <property type="project" value="TreeGrafter"/>
</dbReference>
<dbReference type="PANTHER" id="PTHR12394">
    <property type="entry name" value="ZYGIN"/>
    <property type="match status" value="1"/>
</dbReference>
<reference evidence="4" key="1">
    <citation type="journal article" date="2023" name="Mol. Biol. Evol.">
        <title>Third-Generation Sequencing Reveals the Adaptive Role of the Epigenome in Three Deep-Sea Polychaetes.</title>
        <authorList>
            <person name="Perez M."/>
            <person name="Aroh O."/>
            <person name="Sun Y."/>
            <person name="Lan Y."/>
            <person name="Juniper S.K."/>
            <person name="Young C.R."/>
            <person name="Angers B."/>
            <person name="Qian P.Y."/>
        </authorList>
    </citation>
    <scope>NUCLEOTIDE SEQUENCE</scope>
    <source>
        <strain evidence="4">R07B-5</strain>
    </source>
</reference>
<comment type="similarity">
    <text evidence="1">Belongs to the zygin family.</text>
</comment>
<sequence length="181" mass="20332">MPTPTGSDIVNTATANIQQSRENSQATTTNLEDSLNELSVCALNELYDELEHTFRENSEVLINSLALRDELEYEKELKNQFISLLLSVQKKRQMNKKRCGTNSLKKPKSALGAEPGTYLTTVIPYHPNQGPPTIEQLQIYIKILTAVNEDSPTVPGLLTDYILKAANRNVHWQQLLQLPNV</sequence>
<keyword evidence="2" id="KW-0597">Phosphoprotein</keyword>
<keyword evidence="3" id="KW-0175">Coiled coil</keyword>
<proteinExistence type="inferred from homology"/>
<evidence type="ECO:0000313" key="4">
    <source>
        <dbReference type="EMBL" id="KAK2185747.1"/>
    </source>
</evidence>
<accession>A0AAD9UDT4</accession>